<dbReference type="OrthoDB" id="7789720at2759"/>
<evidence type="ECO:0000313" key="2">
    <source>
        <dbReference type="EMBL" id="GBL72551.1"/>
    </source>
</evidence>
<proteinExistence type="predicted"/>
<dbReference type="InterPro" id="IPR025476">
    <property type="entry name" value="Helitron_helicase-like"/>
</dbReference>
<dbReference type="Proteomes" id="UP000499080">
    <property type="component" value="Unassembled WGS sequence"/>
</dbReference>
<keyword evidence="3" id="KW-1185">Reference proteome</keyword>
<evidence type="ECO:0000259" key="1">
    <source>
        <dbReference type="Pfam" id="PF14214"/>
    </source>
</evidence>
<dbReference type="AlphaFoldDB" id="A0A4Y1ZYG8"/>
<name>A0A4Y1ZYG8_ARAVE</name>
<protein>
    <recommendedName>
        <fullName evidence="1">Helitron helicase-like domain-containing protein</fullName>
    </recommendedName>
</protein>
<organism evidence="2 3">
    <name type="scientific">Araneus ventricosus</name>
    <name type="common">Orbweaver spider</name>
    <name type="synonym">Epeira ventricosa</name>
    <dbReference type="NCBI Taxonomy" id="182803"/>
    <lineage>
        <taxon>Eukaryota</taxon>
        <taxon>Metazoa</taxon>
        <taxon>Ecdysozoa</taxon>
        <taxon>Arthropoda</taxon>
        <taxon>Chelicerata</taxon>
        <taxon>Arachnida</taxon>
        <taxon>Araneae</taxon>
        <taxon>Araneomorphae</taxon>
        <taxon>Entelegynae</taxon>
        <taxon>Araneoidea</taxon>
        <taxon>Araneidae</taxon>
        <taxon>Araneus</taxon>
    </lineage>
</organism>
<accession>A0A4Y1ZYG8</accession>
<dbReference type="EMBL" id="BGPR01000002">
    <property type="protein sequence ID" value="GBL72551.1"/>
    <property type="molecule type" value="Genomic_DNA"/>
</dbReference>
<reference evidence="2 3" key="1">
    <citation type="journal article" date="2019" name="Sci. Rep.">
        <title>Orb-weaving spider Araneus ventricosus genome elucidates the spidroin gene catalogue.</title>
        <authorList>
            <person name="Kono N."/>
            <person name="Nakamura H."/>
            <person name="Ohtoshi R."/>
            <person name="Moran D.A.P."/>
            <person name="Shinohara A."/>
            <person name="Yoshida Y."/>
            <person name="Fujiwara M."/>
            <person name="Mori M."/>
            <person name="Tomita M."/>
            <person name="Arakawa K."/>
        </authorList>
    </citation>
    <scope>NUCLEOTIDE SEQUENCE [LARGE SCALE GENOMIC DNA]</scope>
</reference>
<comment type="caution">
    <text evidence="2">The sequence shown here is derived from an EMBL/GenBank/DDBJ whole genome shotgun (WGS) entry which is preliminary data.</text>
</comment>
<evidence type="ECO:0000313" key="3">
    <source>
        <dbReference type="Proteomes" id="UP000499080"/>
    </source>
</evidence>
<gene>
    <name evidence="2" type="ORF">AVEN_127825_1</name>
</gene>
<feature type="domain" description="Helitron helicase-like" evidence="1">
    <location>
        <begin position="1"/>
        <end position="95"/>
    </location>
</feature>
<dbReference type="Pfam" id="PF14214">
    <property type="entry name" value="Helitron_like_N"/>
    <property type="match status" value="1"/>
</dbReference>
<sequence>MQQNYQDAMAIMRKYRRPDLFVTFPGNPKWPEILNALESQQRPENRPDIVVRIFKMKLTELLDDILKINVFGEVIAYIYVIEFQKRGLPHAHILLNLDSCSKIRNKADIDNFL</sequence>